<dbReference type="EMBL" id="PFSC01000143">
    <property type="protein sequence ID" value="PJC30454.1"/>
    <property type="molecule type" value="Genomic_DNA"/>
</dbReference>
<evidence type="ECO:0000313" key="2">
    <source>
        <dbReference type="EMBL" id="PJC30454.1"/>
    </source>
</evidence>
<accession>A0A2M8EX49</accession>
<dbReference type="AlphaFoldDB" id="A0A2M8EX49"/>
<keyword evidence="1" id="KW-0812">Transmembrane</keyword>
<dbReference type="Proteomes" id="UP000231383">
    <property type="component" value="Unassembled WGS sequence"/>
</dbReference>
<keyword evidence="1" id="KW-1133">Transmembrane helix</keyword>
<sequence length="295" mass="34239">MKKSYKKSTLYIILGSFLFFYATFKLFSAFSSSLFFSRPMRLNVVVYGPTTTYYSFDLKNNQNYNIRFDPEVKVDVPGAYGQYRIGSLGKLVQLEKNPDILKKAFSTTTTSFVQYYLYQKEDDIYYDAPEKSQIKPSLKSLILSSSNASFLDRVYLTGALMKVNDDFKKIQYRKEKNEALGDTLFQEDSFIKDSIGLLYNDEYREEHKSVQVLYRQNYKTARTISSLLEGNGIRVSDINRNTTINDCRIMISDEVPSQTAKDLSKYFFCPIVKGKTDVYDILFVLGDKEEEWKIN</sequence>
<feature type="transmembrane region" description="Helical" evidence="1">
    <location>
        <begin position="12"/>
        <end position="36"/>
    </location>
</feature>
<evidence type="ECO:0008006" key="4">
    <source>
        <dbReference type="Google" id="ProtNLM"/>
    </source>
</evidence>
<name>A0A2M8EX49_9BACT</name>
<proteinExistence type="predicted"/>
<protein>
    <recommendedName>
        <fullName evidence="4">LytR/CpsA/Psr regulator C-terminal domain-containing protein</fullName>
    </recommendedName>
</protein>
<reference evidence="3" key="1">
    <citation type="submission" date="2017-09" db="EMBL/GenBank/DDBJ databases">
        <title>Depth-based differentiation of microbial function through sediment-hosted aquifers and enrichment of novel symbionts in the deep terrestrial subsurface.</title>
        <authorList>
            <person name="Probst A.J."/>
            <person name="Ladd B."/>
            <person name="Jarett J.K."/>
            <person name="Geller-Mcgrath D.E."/>
            <person name="Sieber C.M.K."/>
            <person name="Emerson J.B."/>
            <person name="Anantharaman K."/>
            <person name="Thomas B.C."/>
            <person name="Malmstrom R."/>
            <person name="Stieglmeier M."/>
            <person name="Klingl A."/>
            <person name="Woyke T."/>
            <person name="Ryan C.M."/>
            <person name="Banfield J.F."/>
        </authorList>
    </citation>
    <scope>NUCLEOTIDE SEQUENCE [LARGE SCALE GENOMIC DNA]</scope>
</reference>
<keyword evidence="1" id="KW-0472">Membrane</keyword>
<evidence type="ECO:0000313" key="3">
    <source>
        <dbReference type="Proteomes" id="UP000231383"/>
    </source>
</evidence>
<evidence type="ECO:0000256" key="1">
    <source>
        <dbReference type="SAM" id="Phobius"/>
    </source>
</evidence>
<gene>
    <name evidence="2" type="ORF">CO051_05570</name>
</gene>
<comment type="caution">
    <text evidence="2">The sequence shown here is derived from an EMBL/GenBank/DDBJ whole genome shotgun (WGS) entry which is preliminary data.</text>
</comment>
<organism evidence="2 3">
    <name type="scientific">Candidatus Roizmanbacteria bacterium CG_4_9_14_0_2_um_filter_39_13</name>
    <dbReference type="NCBI Taxonomy" id="1974839"/>
    <lineage>
        <taxon>Bacteria</taxon>
        <taxon>Candidatus Roizmaniibacteriota</taxon>
    </lineage>
</organism>